<keyword evidence="1" id="KW-0614">Plasmid</keyword>
<protein>
    <submittedName>
        <fullName evidence="1">Uncharacterized protein</fullName>
    </submittedName>
</protein>
<name>A0ACD4CZS5_9HYPH</name>
<proteinExistence type="predicted"/>
<dbReference type="Proteomes" id="UP001061991">
    <property type="component" value="Plasmid p_unnamed1"/>
</dbReference>
<dbReference type="EMBL" id="CP104972">
    <property type="protein sequence ID" value="UXN59136.1"/>
    <property type="molecule type" value="Genomic_DNA"/>
</dbReference>
<evidence type="ECO:0000313" key="1">
    <source>
        <dbReference type="EMBL" id="UXN59136.1"/>
    </source>
</evidence>
<sequence>MRRRFTTSRGWIRIYEFLDGNETDVSGVNFATATDRTWGGISAGGSYNWNADKYSLYSEVPSTPACPISLTATASMALQSSG</sequence>
<reference evidence="1" key="1">
    <citation type="submission" date="2022-09" db="EMBL/GenBank/DDBJ databases">
        <title>Interaction between co-microsymbionts with complementary sets of symbiotic genes in legume-rhizobium systems.</title>
        <authorList>
            <person name="Safronova V."/>
            <person name="Sazanova A."/>
            <person name="Afonin A."/>
            <person name="Chirak E."/>
        </authorList>
    </citation>
    <scope>NUCLEOTIDE SEQUENCE</scope>
    <source>
        <strain evidence="1">A18/3m</strain>
    </source>
</reference>
<geneLocation type="plasmid" evidence="1 2">
    <name>p_unnamed1</name>
</geneLocation>
<gene>
    <name evidence="1" type="ORF">N8E88_09720</name>
</gene>
<evidence type="ECO:0000313" key="2">
    <source>
        <dbReference type="Proteomes" id="UP001061991"/>
    </source>
</evidence>
<keyword evidence="2" id="KW-1185">Reference proteome</keyword>
<organism evidence="1 2">
    <name type="scientific">Phyllobacterium zundukense</name>
    <dbReference type="NCBI Taxonomy" id="1867719"/>
    <lineage>
        <taxon>Bacteria</taxon>
        <taxon>Pseudomonadati</taxon>
        <taxon>Pseudomonadota</taxon>
        <taxon>Alphaproteobacteria</taxon>
        <taxon>Hyphomicrobiales</taxon>
        <taxon>Phyllobacteriaceae</taxon>
        <taxon>Phyllobacterium</taxon>
    </lineage>
</organism>
<accession>A0ACD4CZS5</accession>